<name>A0ABS4FSH3_9BACL</name>
<dbReference type="RefSeq" id="WP_210088906.1">
    <property type="nucleotide sequence ID" value="NZ_JAGGKG010000007.1"/>
</dbReference>
<proteinExistence type="predicted"/>
<keyword evidence="3" id="KW-0812">Transmembrane</keyword>
<protein>
    <submittedName>
        <fullName evidence="4">Cytochrome c556</fullName>
    </submittedName>
</protein>
<gene>
    <name evidence="4" type="ORF">J2Z32_001906</name>
</gene>
<feature type="region of interest" description="Disordered" evidence="2">
    <location>
        <begin position="1"/>
        <end position="20"/>
    </location>
</feature>
<evidence type="ECO:0000313" key="5">
    <source>
        <dbReference type="Proteomes" id="UP001519272"/>
    </source>
</evidence>
<keyword evidence="3" id="KW-1133">Transmembrane helix</keyword>
<evidence type="ECO:0000313" key="4">
    <source>
        <dbReference type="EMBL" id="MBP1905278.1"/>
    </source>
</evidence>
<feature type="transmembrane region" description="Helical" evidence="3">
    <location>
        <begin position="29"/>
        <end position="49"/>
    </location>
</feature>
<evidence type="ECO:0000256" key="1">
    <source>
        <dbReference type="SAM" id="Coils"/>
    </source>
</evidence>
<keyword evidence="5" id="KW-1185">Reference proteome</keyword>
<comment type="caution">
    <text evidence="4">The sequence shown here is derived from an EMBL/GenBank/DDBJ whole genome shotgun (WGS) entry which is preliminary data.</text>
</comment>
<keyword evidence="1" id="KW-0175">Coiled coil</keyword>
<evidence type="ECO:0000256" key="2">
    <source>
        <dbReference type="SAM" id="MobiDB-lite"/>
    </source>
</evidence>
<dbReference type="Gene3D" id="6.10.140.920">
    <property type="match status" value="1"/>
</dbReference>
<dbReference type="Proteomes" id="UP001519272">
    <property type="component" value="Unassembled WGS sequence"/>
</dbReference>
<keyword evidence="3" id="KW-0472">Membrane</keyword>
<reference evidence="4 5" key="1">
    <citation type="submission" date="2021-03" db="EMBL/GenBank/DDBJ databases">
        <title>Genomic Encyclopedia of Type Strains, Phase IV (KMG-IV): sequencing the most valuable type-strain genomes for metagenomic binning, comparative biology and taxonomic classification.</title>
        <authorList>
            <person name="Goeker M."/>
        </authorList>
    </citation>
    <scope>NUCLEOTIDE SEQUENCE [LARGE SCALE GENOMIC DNA]</scope>
    <source>
        <strain evidence="4 5">DSM 14349</strain>
    </source>
</reference>
<sequence>MSYPTEPTPTTLASPNNRRNRRPSVKNVLITWIVLIILGATATVLYSNYMKKSMLEQLNLQMTQEINTMKKDNAAKIELLTAQVTELEGKVQTFNELLTFTKDNSNDKTDNSNKLYSQLNDVKKQLSKLQAQMDLLK</sequence>
<organism evidence="4 5">
    <name type="scientific">Paenibacillus turicensis</name>
    <dbReference type="NCBI Taxonomy" id="160487"/>
    <lineage>
        <taxon>Bacteria</taxon>
        <taxon>Bacillati</taxon>
        <taxon>Bacillota</taxon>
        <taxon>Bacilli</taxon>
        <taxon>Bacillales</taxon>
        <taxon>Paenibacillaceae</taxon>
        <taxon>Paenibacillus</taxon>
    </lineage>
</organism>
<evidence type="ECO:0000256" key="3">
    <source>
        <dbReference type="SAM" id="Phobius"/>
    </source>
</evidence>
<dbReference type="EMBL" id="JAGGKG010000007">
    <property type="protein sequence ID" value="MBP1905278.1"/>
    <property type="molecule type" value="Genomic_DNA"/>
</dbReference>
<accession>A0ABS4FSH3</accession>
<feature type="coiled-coil region" evidence="1">
    <location>
        <begin position="77"/>
        <end position="132"/>
    </location>
</feature>